<dbReference type="RefSeq" id="WP_076930707.1">
    <property type="nucleotide sequence ID" value="NZ_LT605205.1"/>
</dbReference>
<organism evidence="3 4">
    <name type="scientific">Proteiniphilum saccharofermentans</name>
    <dbReference type="NCBI Taxonomy" id="1642647"/>
    <lineage>
        <taxon>Bacteria</taxon>
        <taxon>Pseudomonadati</taxon>
        <taxon>Bacteroidota</taxon>
        <taxon>Bacteroidia</taxon>
        <taxon>Bacteroidales</taxon>
        <taxon>Dysgonomonadaceae</taxon>
        <taxon>Proteiniphilum</taxon>
    </lineage>
</organism>
<dbReference type="Pfam" id="PF18174">
    <property type="entry name" value="HU-CCDC81_bac_1"/>
    <property type="match status" value="1"/>
</dbReference>
<evidence type="ECO:0000259" key="1">
    <source>
        <dbReference type="Pfam" id="PF18174"/>
    </source>
</evidence>
<accession>A0A1R3T624</accession>
<evidence type="ECO:0000259" key="2">
    <source>
        <dbReference type="Pfam" id="PF18175"/>
    </source>
</evidence>
<keyword evidence="4" id="KW-1185">Reference proteome</keyword>
<dbReference type="Proteomes" id="UP000187464">
    <property type="component" value="Chromosome I"/>
</dbReference>
<gene>
    <name evidence="3" type="ORF">PSM36_1938</name>
</gene>
<evidence type="ECO:0000313" key="4">
    <source>
        <dbReference type="Proteomes" id="UP000187464"/>
    </source>
</evidence>
<protein>
    <recommendedName>
        <fullName evidence="5">SPOR domain-containing protein</fullName>
    </recommendedName>
</protein>
<feature type="domain" description="CCDC81-like prokaryotic HU" evidence="2">
    <location>
        <begin position="59"/>
        <end position="117"/>
    </location>
</feature>
<sequence>MNQLISHIEFLLHDHNCVIIPDFGGFVVNAIPPQRDGIAAFDAPVCELLFNRDLTHNDGLLAQSYMKNGNMTFESAMQKVEYDVQVLKRQLREQRHVDMGKLGSFNMHDDKRFVYTPGAFIRPSLFGLTRATLKPLIQMQPVVPVQKSENRQKWGRNAAITAVSVAAVALLMFILPVSDNTIVRQSARMLSETGWLQSKASQPVNRIAMTDELVVNETEKAGEYSTTPNGMNVPAAMDAVEQNVTDDLPRYYIVMGVYKGVESAQKTTELLLDEGFHQTGWLERPDRIDVYAASFTDESAAKVYLKEVHKKFPGHNDAWILKR</sequence>
<dbReference type="InterPro" id="IPR040495">
    <property type="entry name" value="HU-CCDC81_bac_1"/>
</dbReference>
<dbReference type="AlphaFoldDB" id="A0A1R3T624"/>
<proteinExistence type="predicted"/>
<name>A0A1R3T624_9BACT</name>
<dbReference type="STRING" id="1642647.PSM36_1938"/>
<dbReference type="Pfam" id="PF18175">
    <property type="entry name" value="HU-CCDC81_bac_2"/>
    <property type="match status" value="1"/>
</dbReference>
<dbReference type="KEGG" id="psac:PSM36_1938"/>
<evidence type="ECO:0008006" key="5">
    <source>
        <dbReference type="Google" id="ProtNLM"/>
    </source>
</evidence>
<dbReference type="EMBL" id="LT605205">
    <property type="protein sequence ID" value="SCD20748.1"/>
    <property type="molecule type" value="Genomic_DNA"/>
</dbReference>
<evidence type="ECO:0000313" key="3">
    <source>
        <dbReference type="EMBL" id="SCD20748.1"/>
    </source>
</evidence>
<feature type="domain" description="CCDC81-like prokaryotic HU" evidence="1">
    <location>
        <begin position="1"/>
        <end position="58"/>
    </location>
</feature>
<reference evidence="3 4" key="1">
    <citation type="submission" date="2016-08" db="EMBL/GenBank/DDBJ databases">
        <authorList>
            <person name="Seilhamer J.J."/>
        </authorList>
    </citation>
    <scope>NUCLEOTIDE SEQUENCE [LARGE SCALE GENOMIC DNA]</scope>
    <source>
        <strain evidence="3">M3/6</strain>
    </source>
</reference>
<dbReference type="InterPro" id="IPR041268">
    <property type="entry name" value="HU-CCDC81_bac_2"/>
</dbReference>